<dbReference type="Proteomes" id="UP000316270">
    <property type="component" value="Chromosome 7"/>
</dbReference>
<keyword evidence="2" id="KW-0472">Membrane</keyword>
<reference evidence="3 4" key="1">
    <citation type="submission" date="2019-07" db="EMBL/GenBank/DDBJ databases">
        <title>Finished genome of Venturia effusa.</title>
        <authorList>
            <person name="Young C.A."/>
            <person name="Cox M.P."/>
            <person name="Ganley A.R.D."/>
            <person name="David W.J."/>
        </authorList>
    </citation>
    <scope>NUCLEOTIDE SEQUENCE [LARGE SCALE GENOMIC DNA]</scope>
    <source>
        <strain evidence="4">albino</strain>
    </source>
</reference>
<evidence type="ECO:0000256" key="1">
    <source>
        <dbReference type="SAM" id="MobiDB-lite"/>
    </source>
</evidence>
<organism evidence="3 4">
    <name type="scientific">Venturia effusa</name>
    <dbReference type="NCBI Taxonomy" id="50376"/>
    <lineage>
        <taxon>Eukaryota</taxon>
        <taxon>Fungi</taxon>
        <taxon>Dikarya</taxon>
        <taxon>Ascomycota</taxon>
        <taxon>Pezizomycotina</taxon>
        <taxon>Dothideomycetes</taxon>
        <taxon>Pleosporomycetidae</taxon>
        <taxon>Venturiales</taxon>
        <taxon>Venturiaceae</taxon>
        <taxon>Venturia</taxon>
    </lineage>
</organism>
<name>A0A517L995_9PEZI</name>
<keyword evidence="2" id="KW-1133">Transmembrane helix</keyword>
<evidence type="ECO:0000313" key="4">
    <source>
        <dbReference type="Proteomes" id="UP000316270"/>
    </source>
</evidence>
<keyword evidence="2" id="KW-0812">Transmembrane</keyword>
<dbReference type="AlphaFoldDB" id="A0A517L995"/>
<sequence length="300" mass="33214">MALPIRLTFLRWRPAIFWTVVGLIILEFPLTVAVLALFGIADGNTYRTKLWEDGNLNGFNSSPTAALYAAANHQSYKTPLIWSHFMTQFNLIITVLCMFIMLVKALLLYLHTLYPVLSLAVHGLELGLWAYSVYGQQTPDMSDPANPQPGPAWYITKNCNVAFKKSNVGFCMQAKASFYVACVMLALFAVQFLVALQALIFGPEPGMTDDEIDSIHTISKMNTPITPAREWEMVQIPPTPGTIRGMKSPVTPRTRAFNELEGGGDMARTGGWNLKRDDLPWSGRNSGGRHSGGKKGRESV</sequence>
<keyword evidence="4" id="KW-1185">Reference proteome</keyword>
<feature type="transmembrane region" description="Helical" evidence="2">
    <location>
        <begin position="15"/>
        <end position="40"/>
    </location>
</feature>
<feature type="transmembrane region" description="Helical" evidence="2">
    <location>
        <begin position="116"/>
        <end position="134"/>
    </location>
</feature>
<dbReference type="EMBL" id="CP042191">
    <property type="protein sequence ID" value="QDS72200.1"/>
    <property type="molecule type" value="Genomic_DNA"/>
</dbReference>
<proteinExistence type="predicted"/>
<dbReference type="OrthoDB" id="5352400at2759"/>
<evidence type="ECO:0000313" key="3">
    <source>
        <dbReference type="EMBL" id="QDS72200.1"/>
    </source>
</evidence>
<accession>A0A517L995</accession>
<feature type="region of interest" description="Disordered" evidence="1">
    <location>
        <begin position="267"/>
        <end position="300"/>
    </location>
</feature>
<gene>
    <name evidence="3" type="ORF">FKW77_005171</name>
</gene>
<feature type="transmembrane region" description="Helical" evidence="2">
    <location>
        <begin position="89"/>
        <end position="110"/>
    </location>
</feature>
<evidence type="ECO:0000256" key="2">
    <source>
        <dbReference type="SAM" id="Phobius"/>
    </source>
</evidence>
<protein>
    <submittedName>
        <fullName evidence="3">Uncharacterized protein</fullName>
    </submittedName>
</protein>
<feature type="transmembrane region" description="Helical" evidence="2">
    <location>
        <begin position="178"/>
        <end position="200"/>
    </location>
</feature>
<dbReference type="STRING" id="50376.A0A517L995"/>